<accession>C1N5E0</accession>
<dbReference type="Pfam" id="PF05195">
    <property type="entry name" value="AMP_N"/>
    <property type="match status" value="1"/>
</dbReference>
<evidence type="ECO:0000259" key="8">
    <source>
        <dbReference type="SMART" id="SM01011"/>
    </source>
</evidence>
<organism evidence="10">
    <name type="scientific">Micromonas pusilla (strain CCMP1545)</name>
    <name type="common">Picoplanktonic green alga</name>
    <dbReference type="NCBI Taxonomy" id="564608"/>
    <lineage>
        <taxon>Eukaryota</taxon>
        <taxon>Viridiplantae</taxon>
        <taxon>Chlorophyta</taxon>
        <taxon>Mamiellophyceae</taxon>
        <taxon>Mamiellales</taxon>
        <taxon>Mamiellaceae</taxon>
        <taxon>Micromonas</taxon>
    </lineage>
</organism>
<evidence type="ECO:0000256" key="7">
    <source>
        <dbReference type="SAM" id="MobiDB-lite"/>
    </source>
</evidence>
<dbReference type="Gene3D" id="3.40.350.10">
    <property type="entry name" value="Creatinase/prolidase N-terminal domain"/>
    <property type="match status" value="1"/>
</dbReference>
<dbReference type="AlphaFoldDB" id="C1N5E0"/>
<dbReference type="Gene3D" id="3.90.230.10">
    <property type="entry name" value="Creatinase/methionine aminopeptidase superfamily"/>
    <property type="match status" value="1"/>
</dbReference>
<feature type="compositionally biased region" description="Low complexity" evidence="7">
    <location>
        <begin position="1"/>
        <end position="55"/>
    </location>
</feature>
<dbReference type="SMART" id="SM01011">
    <property type="entry name" value="AMP_N"/>
    <property type="match status" value="1"/>
</dbReference>
<evidence type="ECO:0000256" key="5">
    <source>
        <dbReference type="ARBA" id="ARBA00023211"/>
    </source>
</evidence>
<proteinExistence type="inferred from homology"/>
<dbReference type="RefSeq" id="XP_003063539.1">
    <property type="nucleotide sequence ID" value="XM_003063493.1"/>
</dbReference>
<dbReference type="eggNOG" id="KOG2737">
    <property type="taxonomic scope" value="Eukaryota"/>
</dbReference>
<dbReference type="InterPro" id="IPR000994">
    <property type="entry name" value="Pept_M24"/>
</dbReference>
<dbReference type="OMA" id="YELRMIR"/>
<dbReference type="InterPro" id="IPR007865">
    <property type="entry name" value="Aminopep_P_N"/>
</dbReference>
<dbReference type="STRING" id="564608.C1N5E0"/>
<dbReference type="SUPFAM" id="SSF55920">
    <property type="entry name" value="Creatinase/aminopeptidase"/>
    <property type="match status" value="1"/>
</dbReference>
<feature type="region of interest" description="Disordered" evidence="7">
    <location>
        <begin position="1"/>
        <end position="65"/>
    </location>
</feature>
<gene>
    <name evidence="9" type="ORF">MICPUCDRAFT_22413</name>
</gene>
<evidence type="ECO:0000313" key="10">
    <source>
        <dbReference type="Proteomes" id="UP000001876"/>
    </source>
</evidence>
<dbReference type="PANTHER" id="PTHR43226:SF4">
    <property type="entry name" value="XAA-PRO AMINOPEPTIDASE 3"/>
    <property type="match status" value="1"/>
</dbReference>
<keyword evidence="10" id="KW-1185">Reference proteome</keyword>
<sequence>MASCPPSLASSSSSSRVVASRGARSRRAVAAAADAATTSSRSTPSKRSSKQSSPSLPLPAPSHASHRAKVLDALPANKLVHVPAGREQTRNGVEGHARFRQEPSFLYLTGVEDPGYHALLRRDDDGGDGGDATTTPSRDRFVLVAPRRDVEHEVWCGAQPSAEALRARTGADAVFYDDEWSDALAAMGAREGETIFRPGHDLARDVVDDSSKATNNREASHQTHNSLLASLRVDRTALDRVLARARHVKTEDEIDCLRRANAVSGDAHAEVMRAAAIAAKSARGGVHEYELEAAFQAHCMREGLLHLGYPSIVGGGRNAATLHYERNDAFVAPRELILIDAGAEWRGYTADITRTFPVGGVFDAIRKDVYEAVLDVQCAAIDACRAGINWRAIGESAKVRTAQRLIDLGVIKRDRRSAVAAGVVSLFLPHSLGHLLGLQVHDVGPGGPVPETLLEGQVVTCEPGIYFVDGLLGPAMEDATTRDFLDADVVATFRPVGGVRIEDNLVVTSDGVDNLTTCPKTVKDIEDIMRSV</sequence>
<dbReference type="KEGG" id="mpp:MICPUCDRAFT_22413"/>
<dbReference type="Pfam" id="PF00557">
    <property type="entry name" value="Peptidase_M24"/>
    <property type="match status" value="1"/>
</dbReference>
<evidence type="ECO:0000256" key="4">
    <source>
        <dbReference type="ARBA" id="ARBA00022801"/>
    </source>
</evidence>
<dbReference type="InterPro" id="IPR052433">
    <property type="entry name" value="X-Pro_dipept-like"/>
</dbReference>
<comment type="cofactor">
    <cofactor evidence="1">
        <name>Mn(2+)</name>
        <dbReference type="ChEBI" id="CHEBI:29035"/>
    </cofactor>
</comment>
<name>C1N5E0_MICPC</name>
<evidence type="ECO:0000256" key="6">
    <source>
        <dbReference type="RuleBase" id="RU000590"/>
    </source>
</evidence>
<evidence type="ECO:0000313" key="9">
    <source>
        <dbReference type="EMBL" id="EEH52675.1"/>
    </source>
</evidence>
<evidence type="ECO:0000256" key="1">
    <source>
        <dbReference type="ARBA" id="ARBA00001936"/>
    </source>
</evidence>
<dbReference type="InterPro" id="IPR029149">
    <property type="entry name" value="Creatin/AminoP/Spt16_N"/>
</dbReference>
<dbReference type="GO" id="GO:0030145">
    <property type="term" value="F:manganese ion binding"/>
    <property type="evidence" value="ECO:0007669"/>
    <property type="project" value="InterPro"/>
</dbReference>
<dbReference type="PROSITE" id="PS00491">
    <property type="entry name" value="PROLINE_PEPTIDASE"/>
    <property type="match status" value="1"/>
</dbReference>
<dbReference type="OrthoDB" id="10261878at2759"/>
<evidence type="ECO:0000256" key="2">
    <source>
        <dbReference type="ARBA" id="ARBA00008766"/>
    </source>
</evidence>
<feature type="domain" description="Aminopeptidase P N-terminal" evidence="8">
    <location>
        <begin position="58"/>
        <end position="205"/>
    </location>
</feature>
<evidence type="ECO:0000256" key="3">
    <source>
        <dbReference type="ARBA" id="ARBA00022723"/>
    </source>
</evidence>
<dbReference type="PANTHER" id="PTHR43226">
    <property type="entry name" value="XAA-PRO AMINOPEPTIDASE 3"/>
    <property type="match status" value="1"/>
</dbReference>
<dbReference type="InterPro" id="IPR001131">
    <property type="entry name" value="Peptidase_M24B_aminopep-P_CS"/>
</dbReference>
<dbReference type="GO" id="GO:0006508">
    <property type="term" value="P:proteolysis"/>
    <property type="evidence" value="ECO:0007669"/>
    <property type="project" value="TreeGrafter"/>
</dbReference>
<reference evidence="9 10" key="1">
    <citation type="journal article" date="2009" name="Science">
        <title>Green evolution and dynamic adaptations revealed by genomes of the marine picoeukaryotes Micromonas.</title>
        <authorList>
            <person name="Worden A.Z."/>
            <person name="Lee J.H."/>
            <person name="Mock T."/>
            <person name="Rouze P."/>
            <person name="Simmons M.P."/>
            <person name="Aerts A.L."/>
            <person name="Allen A.E."/>
            <person name="Cuvelier M.L."/>
            <person name="Derelle E."/>
            <person name="Everett M.V."/>
            <person name="Foulon E."/>
            <person name="Grimwood J."/>
            <person name="Gundlach H."/>
            <person name="Henrissat B."/>
            <person name="Napoli C."/>
            <person name="McDonald S.M."/>
            <person name="Parker M.S."/>
            <person name="Rombauts S."/>
            <person name="Salamov A."/>
            <person name="Von Dassow P."/>
            <person name="Badger J.H."/>
            <person name="Coutinho P.M."/>
            <person name="Demir E."/>
            <person name="Dubchak I."/>
            <person name="Gentemann C."/>
            <person name="Eikrem W."/>
            <person name="Gready J.E."/>
            <person name="John U."/>
            <person name="Lanier W."/>
            <person name="Lindquist E.A."/>
            <person name="Lucas S."/>
            <person name="Mayer K.F."/>
            <person name="Moreau H."/>
            <person name="Not F."/>
            <person name="Otillar R."/>
            <person name="Panaud O."/>
            <person name="Pangilinan J."/>
            <person name="Paulsen I."/>
            <person name="Piegu B."/>
            <person name="Poliakov A."/>
            <person name="Robbens S."/>
            <person name="Schmutz J."/>
            <person name="Toulza E."/>
            <person name="Wyss T."/>
            <person name="Zelensky A."/>
            <person name="Zhou K."/>
            <person name="Armbrust E.V."/>
            <person name="Bhattacharya D."/>
            <person name="Goodenough U.W."/>
            <person name="Van de Peer Y."/>
            <person name="Grigoriev I.V."/>
        </authorList>
    </citation>
    <scope>NUCLEOTIDE SEQUENCE [LARGE SCALE GENOMIC DNA]</scope>
    <source>
        <strain evidence="9 10">CCMP1545</strain>
    </source>
</reference>
<dbReference type="GeneID" id="9688978"/>
<keyword evidence="3 6" id="KW-0479">Metal-binding</keyword>
<keyword evidence="5" id="KW-0464">Manganese</keyword>
<dbReference type="EMBL" id="GG663748">
    <property type="protein sequence ID" value="EEH52675.1"/>
    <property type="molecule type" value="Genomic_DNA"/>
</dbReference>
<dbReference type="SUPFAM" id="SSF53092">
    <property type="entry name" value="Creatinase/prolidase N-terminal domain"/>
    <property type="match status" value="1"/>
</dbReference>
<dbReference type="InterPro" id="IPR036005">
    <property type="entry name" value="Creatinase/aminopeptidase-like"/>
</dbReference>
<dbReference type="GO" id="GO:0070006">
    <property type="term" value="F:metalloaminopeptidase activity"/>
    <property type="evidence" value="ECO:0007669"/>
    <property type="project" value="InterPro"/>
</dbReference>
<dbReference type="CDD" id="cd01087">
    <property type="entry name" value="Prolidase"/>
    <property type="match status" value="1"/>
</dbReference>
<dbReference type="Proteomes" id="UP000001876">
    <property type="component" value="Unassembled WGS sequence"/>
</dbReference>
<protein>
    <submittedName>
        <fullName evidence="9">Predicted protein</fullName>
    </submittedName>
</protein>
<keyword evidence="4" id="KW-0378">Hydrolase</keyword>
<comment type="similarity">
    <text evidence="2 6">Belongs to the peptidase M24B family.</text>
</comment>